<dbReference type="InterPro" id="IPR051409">
    <property type="entry name" value="Atypical_kinase_ADCK"/>
</dbReference>
<dbReference type="Pfam" id="PF03109">
    <property type="entry name" value="ABC1"/>
    <property type="match status" value="1"/>
</dbReference>
<name>A0A0D8HGG6_9ACTN</name>
<dbReference type="GO" id="GO:0016740">
    <property type="term" value="F:transferase activity"/>
    <property type="evidence" value="ECO:0007669"/>
    <property type="project" value="UniProtKB-KW"/>
</dbReference>
<evidence type="ECO:0000256" key="1">
    <source>
        <dbReference type="ARBA" id="ARBA00009670"/>
    </source>
</evidence>
<evidence type="ECO:0000256" key="4">
    <source>
        <dbReference type="ARBA" id="ARBA00022840"/>
    </source>
</evidence>
<dbReference type="EMBL" id="JXYS01000068">
    <property type="protein sequence ID" value="KJF17018.1"/>
    <property type="molecule type" value="Genomic_DNA"/>
</dbReference>
<evidence type="ECO:0000313" key="7">
    <source>
        <dbReference type="Proteomes" id="UP000032360"/>
    </source>
</evidence>
<dbReference type="InterPro" id="IPR034646">
    <property type="entry name" value="ADCK3_dom"/>
</dbReference>
<dbReference type="CDD" id="cd13970">
    <property type="entry name" value="ABC1_ADCK3"/>
    <property type="match status" value="1"/>
</dbReference>
<keyword evidence="4" id="KW-0067">ATP-binding</keyword>
<dbReference type="SUPFAM" id="SSF56112">
    <property type="entry name" value="Protein kinase-like (PK-like)"/>
    <property type="match status" value="1"/>
</dbReference>
<keyword evidence="2 6" id="KW-0808">Transferase</keyword>
<dbReference type="InterPro" id="IPR004147">
    <property type="entry name" value="ABC1_dom"/>
</dbReference>
<feature type="domain" description="ABC1 atypical kinase-like" evidence="5">
    <location>
        <begin position="93"/>
        <end position="326"/>
    </location>
</feature>
<dbReference type="InterPro" id="IPR011009">
    <property type="entry name" value="Kinase-like_dom_sf"/>
</dbReference>
<keyword evidence="3" id="KW-0547">Nucleotide-binding</keyword>
<evidence type="ECO:0000256" key="3">
    <source>
        <dbReference type="ARBA" id="ARBA00022741"/>
    </source>
</evidence>
<sequence>MKPPLNSSRIRRLSKLVNMGSKVAGRTIAEKALATFNAHEPGVPIDRSRQITTINDVAKELGSMRGVMTKFGQMLSYVSTPIPLELRSPFSSLQDSVPPMSKELVDEIIRQELGDGPDGVFAIWDPEPIAAASIGQVHRAVTSDGAAVAVKIQYPGIKNTITADLSNLRLIAKGLKLGYPSMDTDSMIDEIADRILEELDYKAEATNQRKFANFFEGHPTIVIPRVIADYSTEKLLTTELGEGVSFSKFQEYDQEAKDLASETIFRFVFRSLYQLRSFNGDPHPGNYLFGEDGRVTFLDFGLTKHFGKQEIEIFEHLIIAMVIDKDPVAFSASIKSAGLLSESCDLDVEQIYDHFVPFYESVMDNNKFAFNEDYTSRLFAHTFNQKAPIAKYLNVSPSFVVIQRINLGLYSILAALSAEMNFRGIAGEIWPFTKTPPSTDMGAREVNWLKNLDEGTAKQ</sequence>
<dbReference type="AlphaFoldDB" id="A0A0D8HGG6"/>
<accession>A0A0D8HGG6</accession>
<organism evidence="6 7">
    <name type="scientific">Acidithrix ferrooxidans</name>
    <dbReference type="NCBI Taxonomy" id="1280514"/>
    <lineage>
        <taxon>Bacteria</taxon>
        <taxon>Bacillati</taxon>
        <taxon>Actinomycetota</taxon>
        <taxon>Acidimicrobiia</taxon>
        <taxon>Acidimicrobiales</taxon>
        <taxon>Acidimicrobiaceae</taxon>
        <taxon>Acidithrix</taxon>
    </lineage>
</organism>
<keyword evidence="7" id="KW-1185">Reference proteome</keyword>
<dbReference type="PANTHER" id="PTHR43851:SF3">
    <property type="entry name" value="COENZYME Q8"/>
    <property type="match status" value="1"/>
</dbReference>
<protein>
    <recommendedName>
        <fullName evidence="5">ABC1 atypical kinase-like domain-containing protein</fullName>
    </recommendedName>
</protein>
<dbReference type="PANTHER" id="PTHR43851">
    <property type="match status" value="1"/>
</dbReference>
<comment type="similarity">
    <text evidence="1">Belongs to the protein kinase superfamily. ADCK protein kinase family.</text>
</comment>
<dbReference type="GO" id="GO:0005524">
    <property type="term" value="F:ATP binding"/>
    <property type="evidence" value="ECO:0007669"/>
    <property type="project" value="UniProtKB-KW"/>
</dbReference>
<dbReference type="Proteomes" id="UP000032360">
    <property type="component" value="Unassembled WGS sequence"/>
</dbReference>
<dbReference type="GO" id="GO:0006744">
    <property type="term" value="P:ubiquinone biosynthetic process"/>
    <property type="evidence" value="ECO:0007669"/>
    <property type="project" value="TreeGrafter"/>
</dbReference>
<gene>
    <name evidence="6" type="primary">ubiB2</name>
    <name evidence="6" type="ORF">AXFE_21530</name>
</gene>
<proteinExistence type="inferred from homology"/>
<comment type="caution">
    <text evidence="6">The sequence shown here is derived from an EMBL/GenBank/DDBJ whole genome shotgun (WGS) entry which is preliminary data.</text>
</comment>
<evidence type="ECO:0000313" key="6">
    <source>
        <dbReference type="EMBL" id="KJF17018.1"/>
    </source>
</evidence>
<dbReference type="STRING" id="1280514.AXFE_21530"/>
<evidence type="ECO:0000256" key="2">
    <source>
        <dbReference type="ARBA" id="ARBA00022679"/>
    </source>
</evidence>
<reference evidence="6 7" key="1">
    <citation type="submission" date="2015-01" db="EMBL/GenBank/DDBJ databases">
        <title>Draft genome of the acidophilic iron oxidizer Acidithrix ferrooxidans strain Py-F3.</title>
        <authorList>
            <person name="Poehlein A."/>
            <person name="Eisen S."/>
            <person name="Schloemann M."/>
            <person name="Johnson B.D."/>
            <person name="Daniel R."/>
            <person name="Muehling M."/>
        </authorList>
    </citation>
    <scope>NUCLEOTIDE SEQUENCE [LARGE SCALE GENOMIC DNA]</scope>
    <source>
        <strain evidence="6 7">Py-F3</strain>
    </source>
</reference>
<evidence type="ECO:0000259" key="5">
    <source>
        <dbReference type="Pfam" id="PF03109"/>
    </source>
</evidence>